<dbReference type="GO" id="GO:0007155">
    <property type="term" value="P:cell adhesion"/>
    <property type="evidence" value="ECO:0007669"/>
    <property type="project" value="InterPro"/>
</dbReference>
<keyword evidence="16" id="KW-1185">Reference proteome</keyword>
<dbReference type="NCBIfam" id="NF007091">
    <property type="entry name" value="PRK09545.1"/>
    <property type="match status" value="1"/>
</dbReference>
<evidence type="ECO:0000256" key="3">
    <source>
        <dbReference type="ARBA" id="ARBA00015915"/>
    </source>
</evidence>
<dbReference type="EMBL" id="FNDD01000025">
    <property type="protein sequence ID" value="SDH71231.1"/>
    <property type="molecule type" value="Genomic_DNA"/>
</dbReference>
<keyword evidence="7" id="KW-0574">Periplasm</keyword>
<keyword evidence="8" id="KW-0862">Zinc</keyword>
<dbReference type="AlphaFoldDB" id="A0A1G8EMY5"/>
<evidence type="ECO:0000256" key="14">
    <source>
        <dbReference type="SAM" id="SignalP"/>
    </source>
</evidence>
<keyword evidence="9" id="KW-0864">Zinc transport</keyword>
<evidence type="ECO:0000313" key="15">
    <source>
        <dbReference type="EMBL" id="SDH71231.1"/>
    </source>
</evidence>
<dbReference type="GO" id="GO:0042597">
    <property type="term" value="C:periplasmic space"/>
    <property type="evidence" value="ECO:0007669"/>
    <property type="project" value="UniProtKB-SubCell"/>
</dbReference>
<evidence type="ECO:0000256" key="10">
    <source>
        <dbReference type="ARBA" id="ARBA00023065"/>
    </source>
</evidence>
<dbReference type="OrthoDB" id="7346865at2"/>
<name>A0A1G8EMY5_9VIBR</name>
<dbReference type="SUPFAM" id="SSF53807">
    <property type="entry name" value="Helical backbone' metal receptor"/>
    <property type="match status" value="1"/>
</dbReference>
<dbReference type="PRINTS" id="PR00690">
    <property type="entry name" value="ADHESNFAMILY"/>
</dbReference>
<dbReference type="PANTHER" id="PTHR42953:SF3">
    <property type="entry name" value="HIGH-AFFINITY ZINC UPTAKE SYSTEM PROTEIN ZNUA"/>
    <property type="match status" value="1"/>
</dbReference>
<evidence type="ECO:0000256" key="13">
    <source>
        <dbReference type="RuleBase" id="RU003512"/>
    </source>
</evidence>
<dbReference type="InterPro" id="IPR006128">
    <property type="entry name" value="Lipoprotein_PsaA-like"/>
</dbReference>
<dbReference type="GO" id="GO:0006829">
    <property type="term" value="P:zinc ion transport"/>
    <property type="evidence" value="ECO:0007669"/>
    <property type="project" value="UniProtKB-KW"/>
</dbReference>
<dbReference type="InterPro" id="IPR006127">
    <property type="entry name" value="ZnuA-like"/>
</dbReference>
<sequence length="298" mass="33657">MRHLIFLLIGGLLAAPSVFAQQVLTSFKPIQMITLELTRGVSQPEVLLGANTSPHDYALRPSDIKRLNRADLIVWFGPTLEPFLTKVLEKKTNVFTISDIAGLDLLEFDHDEHHGDEHEDEHHHDHGRFNPHFWMGHEQTLTVAKALTAKLIEIDPDHQSQYQHNLSDFTAHLNQSFDDIEQKIEPVRSQGYYVFHDAYEYFEKDHQLNHLGHFTVSPERKPGAKTLVSIRQQLTSSNAKCVFAEPQFTPAIVESVVRGTQAKIGTLDPLGTEVALVPGSYFVFLNNMADNFTACLAQ</sequence>
<evidence type="ECO:0000256" key="12">
    <source>
        <dbReference type="ARBA" id="ARBA00045516"/>
    </source>
</evidence>
<evidence type="ECO:0000256" key="4">
    <source>
        <dbReference type="ARBA" id="ARBA00022448"/>
    </source>
</evidence>
<dbReference type="FunFam" id="3.40.50.1980:FF:000006">
    <property type="entry name" value="Zinc ABC transporter substrate-binding protein ZnuA"/>
    <property type="match status" value="1"/>
</dbReference>
<evidence type="ECO:0000256" key="11">
    <source>
        <dbReference type="ARBA" id="ARBA00023157"/>
    </source>
</evidence>
<comment type="subcellular location">
    <subcellularLocation>
        <location evidence="1">Periplasm</location>
    </subcellularLocation>
</comment>
<dbReference type="Gene3D" id="3.40.50.1980">
    <property type="entry name" value="Nitrogenase molybdenum iron protein domain"/>
    <property type="match status" value="2"/>
</dbReference>
<feature type="signal peptide" evidence="14">
    <location>
        <begin position="1"/>
        <end position="20"/>
    </location>
</feature>
<organism evidence="15 16">
    <name type="scientific">Vibrio xiamenensis</name>
    <dbReference type="NCBI Taxonomy" id="861298"/>
    <lineage>
        <taxon>Bacteria</taxon>
        <taxon>Pseudomonadati</taxon>
        <taxon>Pseudomonadota</taxon>
        <taxon>Gammaproteobacteria</taxon>
        <taxon>Vibrionales</taxon>
        <taxon>Vibrionaceae</taxon>
        <taxon>Vibrio</taxon>
    </lineage>
</organism>
<keyword evidence="4 13" id="KW-0813">Transport</keyword>
<proteinExistence type="inferred from homology"/>
<dbReference type="RefSeq" id="WP_093277201.1">
    <property type="nucleotide sequence ID" value="NZ_FNDD01000025.1"/>
</dbReference>
<dbReference type="CDD" id="cd01019">
    <property type="entry name" value="ZnuA"/>
    <property type="match status" value="1"/>
</dbReference>
<dbReference type="Proteomes" id="UP000198854">
    <property type="component" value="Unassembled WGS sequence"/>
</dbReference>
<evidence type="ECO:0000256" key="5">
    <source>
        <dbReference type="ARBA" id="ARBA00022723"/>
    </source>
</evidence>
<dbReference type="InterPro" id="IPR050492">
    <property type="entry name" value="Bact_metal-bind_prot9"/>
</dbReference>
<evidence type="ECO:0000256" key="1">
    <source>
        <dbReference type="ARBA" id="ARBA00004418"/>
    </source>
</evidence>
<dbReference type="PANTHER" id="PTHR42953">
    <property type="entry name" value="HIGH-AFFINITY ZINC UPTAKE SYSTEM PROTEIN ZNUA-RELATED"/>
    <property type="match status" value="1"/>
</dbReference>
<feature type="chain" id="PRO_5011438143" description="High-affinity zinc uptake system protein ZnuA" evidence="14">
    <location>
        <begin position="21"/>
        <end position="298"/>
    </location>
</feature>
<keyword evidence="10" id="KW-0406">Ion transport</keyword>
<keyword evidence="11" id="KW-1015">Disulfide bond</keyword>
<gene>
    <name evidence="15" type="ORF">SAMN04488136_12572</name>
</gene>
<dbReference type="InterPro" id="IPR035520">
    <property type="entry name" value="ZnuA"/>
</dbReference>
<evidence type="ECO:0000256" key="9">
    <source>
        <dbReference type="ARBA" id="ARBA00022906"/>
    </source>
</evidence>
<evidence type="ECO:0000256" key="2">
    <source>
        <dbReference type="ARBA" id="ARBA00011028"/>
    </source>
</evidence>
<protein>
    <recommendedName>
        <fullName evidence="3">High-affinity zinc uptake system protein ZnuA</fullName>
    </recommendedName>
</protein>
<reference evidence="15 16" key="1">
    <citation type="submission" date="2016-10" db="EMBL/GenBank/DDBJ databases">
        <authorList>
            <person name="de Groot N.N."/>
        </authorList>
    </citation>
    <scope>NUCLEOTIDE SEQUENCE [LARGE SCALE GENOMIC DNA]</scope>
    <source>
        <strain evidence="15 16">CGMCC 1.10228</strain>
    </source>
</reference>
<comment type="function">
    <text evidence="12">Part of the ATP-binding cassette (ABC) transport system ZnuABC involved in zinc import. Binds zinc with high affinity and specificity and delivers it to the membrane permease for translocation into the cytoplasm.</text>
</comment>
<comment type="similarity">
    <text evidence="2 13">Belongs to the bacterial solute-binding protein 9 family.</text>
</comment>
<evidence type="ECO:0000256" key="7">
    <source>
        <dbReference type="ARBA" id="ARBA00022764"/>
    </source>
</evidence>
<keyword evidence="6 14" id="KW-0732">Signal</keyword>
<accession>A0A1G8EMY5</accession>
<dbReference type="STRING" id="861298.SAMN04488136_12572"/>
<dbReference type="GO" id="GO:0046872">
    <property type="term" value="F:metal ion binding"/>
    <property type="evidence" value="ECO:0007669"/>
    <property type="project" value="UniProtKB-KW"/>
</dbReference>
<dbReference type="Pfam" id="PF01297">
    <property type="entry name" value="ZnuA"/>
    <property type="match status" value="1"/>
</dbReference>
<evidence type="ECO:0000256" key="6">
    <source>
        <dbReference type="ARBA" id="ARBA00022729"/>
    </source>
</evidence>
<keyword evidence="5" id="KW-0479">Metal-binding</keyword>
<evidence type="ECO:0000313" key="16">
    <source>
        <dbReference type="Proteomes" id="UP000198854"/>
    </source>
</evidence>
<evidence type="ECO:0000256" key="8">
    <source>
        <dbReference type="ARBA" id="ARBA00022833"/>
    </source>
</evidence>